<gene>
    <name evidence="1" type="ORF">METZ01_LOCUS380009</name>
</gene>
<sequence length="33" mass="3512">MPGEETSQKSVKGKLLIYSANTAAKGVKNYGQI</sequence>
<dbReference type="AlphaFoldDB" id="A0A382TZP2"/>
<name>A0A382TZP2_9ZZZZ</name>
<reference evidence="1" key="1">
    <citation type="submission" date="2018-05" db="EMBL/GenBank/DDBJ databases">
        <authorList>
            <person name="Lanie J.A."/>
            <person name="Ng W.-L."/>
            <person name="Kazmierczak K.M."/>
            <person name="Andrzejewski T.M."/>
            <person name="Davidsen T.M."/>
            <person name="Wayne K.J."/>
            <person name="Tettelin H."/>
            <person name="Glass J.I."/>
            <person name="Rusch D."/>
            <person name="Podicherti R."/>
            <person name="Tsui H.-C.T."/>
            <person name="Winkler M.E."/>
        </authorList>
    </citation>
    <scope>NUCLEOTIDE SEQUENCE</scope>
</reference>
<proteinExistence type="predicted"/>
<evidence type="ECO:0000313" key="1">
    <source>
        <dbReference type="EMBL" id="SVD27155.1"/>
    </source>
</evidence>
<dbReference type="EMBL" id="UINC01140168">
    <property type="protein sequence ID" value="SVD27155.1"/>
    <property type="molecule type" value="Genomic_DNA"/>
</dbReference>
<protein>
    <submittedName>
        <fullName evidence="1">Uncharacterized protein</fullName>
    </submittedName>
</protein>
<accession>A0A382TZP2</accession>
<organism evidence="1">
    <name type="scientific">marine metagenome</name>
    <dbReference type="NCBI Taxonomy" id="408172"/>
    <lineage>
        <taxon>unclassified sequences</taxon>
        <taxon>metagenomes</taxon>
        <taxon>ecological metagenomes</taxon>
    </lineage>
</organism>
<feature type="non-terminal residue" evidence="1">
    <location>
        <position position="33"/>
    </location>
</feature>